<dbReference type="PROSITE" id="PS51257">
    <property type="entry name" value="PROKAR_LIPOPROTEIN"/>
    <property type="match status" value="1"/>
</dbReference>
<evidence type="ECO:0008006" key="4">
    <source>
        <dbReference type="Google" id="ProtNLM"/>
    </source>
</evidence>
<dbReference type="Proteomes" id="UP000609346">
    <property type="component" value="Unassembled WGS sequence"/>
</dbReference>
<feature type="chain" id="PRO_5045129375" description="Lipoprotein" evidence="1">
    <location>
        <begin position="23"/>
        <end position="136"/>
    </location>
</feature>
<reference evidence="2 3" key="1">
    <citation type="submission" date="2020-09" db="EMBL/GenBank/DDBJ databases">
        <title>Paenibacillus sp. strain PR3 16S rRNA gene Genome sequencing and assembly.</title>
        <authorList>
            <person name="Kim J."/>
        </authorList>
    </citation>
    <scope>NUCLEOTIDE SEQUENCE [LARGE SCALE GENOMIC DNA]</scope>
    <source>
        <strain evidence="2 3">PR3</strain>
    </source>
</reference>
<evidence type="ECO:0000313" key="3">
    <source>
        <dbReference type="Proteomes" id="UP000609346"/>
    </source>
</evidence>
<gene>
    <name evidence="2" type="ORF">H8B09_11330</name>
</gene>
<evidence type="ECO:0000313" key="2">
    <source>
        <dbReference type="EMBL" id="MBD3919348.1"/>
    </source>
</evidence>
<comment type="caution">
    <text evidence="2">The sequence shown here is derived from an EMBL/GenBank/DDBJ whole genome shotgun (WGS) entry which is preliminary data.</text>
</comment>
<organism evidence="2 3">
    <name type="scientific">Paenibacillus terricola</name>
    <dbReference type="NCBI Taxonomy" id="2763503"/>
    <lineage>
        <taxon>Bacteria</taxon>
        <taxon>Bacillati</taxon>
        <taxon>Bacillota</taxon>
        <taxon>Bacilli</taxon>
        <taxon>Bacillales</taxon>
        <taxon>Paenibacillaceae</taxon>
        <taxon>Paenibacillus</taxon>
    </lineage>
</organism>
<evidence type="ECO:0000256" key="1">
    <source>
        <dbReference type="SAM" id="SignalP"/>
    </source>
</evidence>
<keyword evidence="3" id="KW-1185">Reference proteome</keyword>
<name>A0ABR8MTR7_9BACL</name>
<sequence>MRTLAFVLLTMTLLVGCSSIHTSQRPSVNENSEILNNNAYTKTSLQKERSAAQEDEIINLSWDYLSNSAKKTVINKNEAIVEKSTFEQIPIKLTKKNNYTEIYKVTFSTNQDELLGPIVIFIDSQTKEIIGKGARK</sequence>
<feature type="signal peptide" evidence="1">
    <location>
        <begin position="1"/>
        <end position="22"/>
    </location>
</feature>
<keyword evidence="1" id="KW-0732">Signal</keyword>
<proteinExistence type="predicted"/>
<accession>A0ABR8MTR7</accession>
<dbReference type="EMBL" id="JACXZA010000002">
    <property type="protein sequence ID" value="MBD3919348.1"/>
    <property type="molecule type" value="Genomic_DNA"/>
</dbReference>
<dbReference type="RefSeq" id="WP_191203600.1">
    <property type="nucleotide sequence ID" value="NZ_JACXZA010000002.1"/>
</dbReference>
<protein>
    <recommendedName>
        <fullName evidence="4">Lipoprotein</fullName>
    </recommendedName>
</protein>